<sequence>MSVASGTKGKQDGEQGNTEAQNGMLLSDRRQLGRHTPGESKTKPRGPPGVDLQSYKEPSGPMEKQIGRPFLPNFPGWLRVNAVNQGGSEDITPPHTDTLLEEISQQRDTDQGQRILQEKVSVGESFILNPFQTAGHMPEGIDMISKIPLGELHIEKQIPGTEEGDPINNTSRVLSCSKRETPLNQLELSETIQSCVGIIEQSETPVHGQKGGTAVFKAGVVKNQGPNPFSERGSASDLLVSTMSGLEWEAPFSMFEALKEDECSKMKFGEGALGLMPAGTAEMLREVGNWTERVEQVEAEEAQMNGEQSQQWDSGIAFLEHNQHLITVHPLLENNGVCGILDNPQKEGKGVIQKEGIEGILPAQPVQFEYDFQL</sequence>
<evidence type="ECO:0000256" key="1">
    <source>
        <dbReference type="SAM" id="MobiDB-lite"/>
    </source>
</evidence>
<gene>
    <name evidence="2" type="ORF">MCOR_27013</name>
</gene>
<dbReference type="Proteomes" id="UP000507470">
    <property type="component" value="Unassembled WGS sequence"/>
</dbReference>
<protein>
    <submittedName>
        <fullName evidence="2">Uncharacterized protein</fullName>
    </submittedName>
</protein>
<proteinExistence type="predicted"/>
<name>A0A6J8CB34_MYTCO</name>
<feature type="compositionally biased region" description="Basic and acidic residues" evidence="1">
    <location>
        <begin position="27"/>
        <end position="42"/>
    </location>
</feature>
<keyword evidence="3" id="KW-1185">Reference proteome</keyword>
<feature type="region of interest" description="Disordered" evidence="1">
    <location>
        <begin position="1"/>
        <end position="70"/>
    </location>
</feature>
<evidence type="ECO:0000313" key="2">
    <source>
        <dbReference type="EMBL" id="CAC5392047.1"/>
    </source>
</evidence>
<dbReference type="EMBL" id="CACVKT020004897">
    <property type="protein sequence ID" value="CAC5392047.1"/>
    <property type="molecule type" value="Genomic_DNA"/>
</dbReference>
<evidence type="ECO:0000313" key="3">
    <source>
        <dbReference type="Proteomes" id="UP000507470"/>
    </source>
</evidence>
<organism evidence="2 3">
    <name type="scientific">Mytilus coruscus</name>
    <name type="common">Sea mussel</name>
    <dbReference type="NCBI Taxonomy" id="42192"/>
    <lineage>
        <taxon>Eukaryota</taxon>
        <taxon>Metazoa</taxon>
        <taxon>Spiralia</taxon>
        <taxon>Lophotrochozoa</taxon>
        <taxon>Mollusca</taxon>
        <taxon>Bivalvia</taxon>
        <taxon>Autobranchia</taxon>
        <taxon>Pteriomorphia</taxon>
        <taxon>Mytilida</taxon>
        <taxon>Mytiloidea</taxon>
        <taxon>Mytilidae</taxon>
        <taxon>Mytilinae</taxon>
        <taxon>Mytilus</taxon>
    </lineage>
</organism>
<reference evidence="2 3" key="1">
    <citation type="submission" date="2020-06" db="EMBL/GenBank/DDBJ databases">
        <authorList>
            <person name="Li R."/>
            <person name="Bekaert M."/>
        </authorList>
    </citation>
    <scope>NUCLEOTIDE SEQUENCE [LARGE SCALE GENOMIC DNA]</scope>
    <source>
        <strain evidence="3">wild</strain>
    </source>
</reference>
<accession>A0A6J8CB34</accession>
<dbReference type="AlphaFoldDB" id="A0A6J8CB34"/>